<evidence type="ECO:0000313" key="2">
    <source>
        <dbReference type="EMBL" id="ROR31764.1"/>
    </source>
</evidence>
<name>A0A3N1XYV8_9FIRM</name>
<dbReference type="Pfam" id="PF13614">
    <property type="entry name" value="AAA_31"/>
    <property type="match status" value="1"/>
</dbReference>
<organism evidence="2 3">
    <name type="scientific">Mobilisporobacter senegalensis</name>
    <dbReference type="NCBI Taxonomy" id="1329262"/>
    <lineage>
        <taxon>Bacteria</taxon>
        <taxon>Bacillati</taxon>
        <taxon>Bacillota</taxon>
        <taxon>Clostridia</taxon>
        <taxon>Lachnospirales</taxon>
        <taxon>Lachnospiraceae</taxon>
        <taxon>Mobilisporobacter</taxon>
    </lineage>
</organism>
<proteinExistence type="predicted"/>
<evidence type="ECO:0000259" key="1">
    <source>
        <dbReference type="Pfam" id="PF13614"/>
    </source>
</evidence>
<evidence type="ECO:0000313" key="3">
    <source>
        <dbReference type="Proteomes" id="UP000273083"/>
    </source>
</evidence>
<dbReference type="InterPro" id="IPR025669">
    <property type="entry name" value="AAA_dom"/>
</dbReference>
<dbReference type="Gene3D" id="3.40.50.10850">
    <property type="entry name" value="Ntrc-like two-domain protein"/>
    <property type="match status" value="1"/>
</dbReference>
<dbReference type="AlphaFoldDB" id="A0A3N1XYV8"/>
<dbReference type="OrthoDB" id="3035369at2"/>
<reference evidence="2 3" key="1">
    <citation type="submission" date="2018-11" db="EMBL/GenBank/DDBJ databases">
        <title>Genomic Encyclopedia of Type Strains, Phase IV (KMG-IV): sequencing the most valuable type-strain genomes for metagenomic binning, comparative biology and taxonomic classification.</title>
        <authorList>
            <person name="Goeker M."/>
        </authorList>
    </citation>
    <scope>NUCLEOTIDE SEQUENCE [LARGE SCALE GENOMIC DNA]</scope>
    <source>
        <strain evidence="2 3">DSM 26537</strain>
    </source>
</reference>
<dbReference type="EMBL" id="RJVG01000001">
    <property type="protein sequence ID" value="ROR31764.1"/>
    <property type="molecule type" value="Genomic_DNA"/>
</dbReference>
<gene>
    <name evidence="2" type="ORF">EDD66_101382</name>
</gene>
<protein>
    <submittedName>
        <fullName evidence="2">AAA domain-containing protein</fullName>
    </submittedName>
</protein>
<keyword evidence="3" id="KW-1185">Reference proteome</keyword>
<dbReference type="Proteomes" id="UP000273083">
    <property type="component" value="Unassembled WGS sequence"/>
</dbReference>
<comment type="caution">
    <text evidence="2">The sequence shown here is derived from an EMBL/GenBank/DDBJ whole genome shotgun (WGS) entry which is preliminary data.</text>
</comment>
<feature type="domain" description="AAA" evidence="1">
    <location>
        <begin position="123"/>
        <end position="284"/>
    </location>
</feature>
<dbReference type="InterPro" id="IPR027417">
    <property type="entry name" value="P-loop_NTPase"/>
</dbReference>
<accession>A0A3N1XYV8</accession>
<dbReference type="SUPFAM" id="SSF52540">
    <property type="entry name" value="P-loop containing nucleoside triphosphate hydrolases"/>
    <property type="match status" value="1"/>
</dbReference>
<sequence length="348" mass="40288">MSNITIALIDTDESYLTPIELKFIHSFGDQAKYIVITDINYLEQFFSKPQDIDIMVIDEKLYDHSYDRHNIGKIFLLTDDREDQNTEECSNRIYKYSSDVEVFNQIITNSPIDKLNLVKDKETKVIMVYSPIGGSGKTALSLGISSALSKTHKKVLYINTETIQSFFIYLQDFHFLSNDKLHNFFTKDADIISFLSEVIENEFFDYVLPVRQSISSLNIQLEQYQELIEKLKDIKLYDYIILDTSTEFNAQKTKLMGRCNKIILITGEDSYSKCKIASFLENIDYGGFNRFIFVSNVWNSQPSAKAVNMDPNKKFTVSEYIQKWEDSNNVTISMLGDNVNYNNIIKLL</sequence>
<dbReference type="RefSeq" id="WP_123607851.1">
    <property type="nucleotide sequence ID" value="NZ_RJVG01000001.1"/>
</dbReference>
<dbReference type="Gene3D" id="3.40.50.300">
    <property type="entry name" value="P-loop containing nucleotide triphosphate hydrolases"/>
    <property type="match status" value="1"/>
</dbReference>